<keyword evidence="7" id="KW-1185">Reference proteome</keyword>
<dbReference type="STRING" id="360412.LARV_02965"/>
<dbReference type="GO" id="GO:0046872">
    <property type="term" value="F:metal ion binding"/>
    <property type="evidence" value="ECO:0007669"/>
    <property type="project" value="UniProtKB-KW"/>
</dbReference>
<dbReference type="Gene3D" id="3.40.30.10">
    <property type="entry name" value="Glutaredoxin"/>
    <property type="match status" value="1"/>
</dbReference>
<dbReference type="InterPro" id="IPR003782">
    <property type="entry name" value="SCO1/SenC"/>
</dbReference>
<feature type="disulfide bond" description="Redox-active" evidence="4">
    <location>
        <begin position="73"/>
        <end position="77"/>
    </location>
</feature>
<dbReference type="SUPFAM" id="SSF52833">
    <property type="entry name" value="Thioredoxin-like"/>
    <property type="match status" value="1"/>
</dbReference>
<feature type="binding site" evidence="3">
    <location>
        <position position="162"/>
    </location>
    <ligand>
        <name>Cu cation</name>
        <dbReference type="ChEBI" id="CHEBI:23378"/>
    </ligand>
</feature>
<proteinExistence type="inferred from homology"/>
<dbReference type="Proteomes" id="UP000055060">
    <property type="component" value="Unassembled WGS sequence"/>
</dbReference>
<comment type="similarity">
    <text evidence="1">Belongs to the SCO1/2 family.</text>
</comment>
<reference evidence="6" key="1">
    <citation type="submission" date="2015-07" db="EMBL/GenBank/DDBJ databases">
        <title>Draft Genome Sequences of Anaerolinea thermolimosa IMO-1, Bellilinea caldifistulae GOMI-1, Leptolinea tardivitalis YMTK-2, Levilinea saccharolytica KIBI-1,Longilinea arvoryzae KOME-1, Previously Described as Members of the Anaerolineaceae (Chloroflexi).</title>
        <authorList>
            <person name="Sekiguchi Y."/>
            <person name="Ohashi A."/>
            <person name="Matsuura N."/>
            <person name="Tourlousse M.D."/>
        </authorList>
    </citation>
    <scope>NUCLEOTIDE SEQUENCE [LARGE SCALE GENOMIC DNA]</scope>
    <source>
        <strain evidence="6">KOME-1</strain>
    </source>
</reference>
<sequence length="199" mass="21652">MKHNLAWLAAFALIGIVSVWSVVSARPYTLRGSELSPAGPAPEIELPRADGGSYQLSARAGRPVIIFFGYTSCPDVCPATMAVFKQARADLGSSAEGVDFLFITVDPQRDTAEKMAAYLKGFDDGVIGLTGNESELSTVWQAYGVYRQIVPGSTPETYSVDHTSRIYLIDKQGNLRATYAFGTTAEDIVSDLRYLLREK</sequence>
<gene>
    <name evidence="6" type="ORF">LARV_02965</name>
</gene>
<keyword evidence="4" id="KW-1015">Disulfide bond</keyword>
<keyword evidence="3" id="KW-0479">Metal-binding</keyword>
<protein>
    <submittedName>
        <fullName evidence="6">Uncharacterized protein SCO1/SenC/PrrC</fullName>
    </submittedName>
</protein>
<dbReference type="CDD" id="cd02968">
    <property type="entry name" value="SCO"/>
    <property type="match status" value="1"/>
</dbReference>
<feature type="binding site" evidence="3">
    <location>
        <position position="73"/>
    </location>
    <ligand>
        <name>Cu cation</name>
        <dbReference type="ChEBI" id="CHEBI:23378"/>
    </ligand>
</feature>
<dbReference type="AlphaFoldDB" id="A0A0S7BBJ7"/>
<keyword evidence="2 3" id="KW-0186">Copper</keyword>
<evidence type="ECO:0000313" key="7">
    <source>
        <dbReference type="Proteomes" id="UP000055060"/>
    </source>
</evidence>
<dbReference type="PANTHER" id="PTHR12151">
    <property type="entry name" value="ELECTRON TRANSPORT PROTIN SCO1/SENC FAMILY MEMBER"/>
    <property type="match status" value="1"/>
</dbReference>
<accession>A0A0S7BBJ7</accession>
<dbReference type="InterPro" id="IPR036249">
    <property type="entry name" value="Thioredoxin-like_sf"/>
</dbReference>
<evidence type="ECO:0000256" key="2">
    <source>
        <dbReference type="ARBA" id="ARBA00023008"/>
    </source>
</evidence>
<evidence type="ECO:0000313" key="6">
    <source>
        <dbReference type="EMBL" id="GAP15183.1"/>
    </source>
</evidence>
<dbReference type="EMBL" id="DF967972">
    <property type="protein sequence ID" value="GAP15183.1"/>
    <property type="molecule type" value="Genomic_DNA"/>
</dbReference>
<dbReference type="RefSeq" id="WP_075074374.1">
    <property type="nucleotide sequence ID" value="NZ_DF967972.1"/>
</dbReference>
<feature type="binding site" evidence="3">
    <location>
        <position position="77"/>
    </location>
    <ligand>
        <name>Cu cation</name>
        <dbReference type="ChEBI" id="CHEBI:23378"/>
    </ligand>
</feature>
<dbReference type="InterPro" id="IPR013766">
    <property type="entry name" value="Thioredoxin_domain"/>
</dbReference>
<organism evidence="6">
    <name type="scientific">Longilinea arvoryzae</name>
    <dbReference type="NCBI Taxonomy" id="360412"/>
    <lineage>
        <taxon>Bacteria</taxon>
        <taxon>Bacillati</taxon>
        <taxon>Chloroflexota</taxon>
        <taxon>Anaerolineae</taxon>
        <taxon>Anaerolineales</taxon>
        <taxon>Anaerolineaceae</taxon>
        <taxon>Longilinea</taxon>
    </lineage>
</organism>
<dbReference type="OrthoDB" id="9811998at2"/>
<name>A0A0S7BBJ7_9CHLR</name>
<feature type="domain" description="Thioredoxin" evidence="5">
    <location>
        <begin position="35"/>
        <end position="197"/>
    </location>
</feature>
<evidence type="ECO:0000256" key="3">
    <source>
        <dbReference type="PIRSR" id="PIRSR603782-1"/>
    </source>
</evidence>
<evidence type="ECO:0000256" key="4">
    <source>
        <dbReference type="PIRSR" id="PIRSR603782-2"/>
    </source>
</evidence>
<evidence type="ECO:0000256" key="1">
    <source>
        <dbReference type="ARBA" id="ARBA00010996"/>
    </source>
</evidence>
<dbReference type="Pfam" id="PF02630">
    <property type="entry name" value="SCO1-SenC"/>
    <property type="match status" value="1"/>
</dbReference>
<evidence type="ECO:0000259" key="5">
    <source>
        <dbReference type="PROSITE" id="PS51352"/>
    </source>
</evidence>
<dbReference type="PANTHER" id="PTHR12151:SF25">
    <property type="entry name" value="LINALOOL DEHYDRATASE_ISOMERASE DOMAIN-CONTAINING PROTEIN"/>
    <property type="match status" value="1"/>
</dbReference>
<dbReference type="PROSITE" id="PS51352">
    <property type="entry name" value="THIOREDOXIN_2"/>
    <property type="match status" value="1"/>
</dbReference>